<evidence type="ECO:0000256" key="6">
    <source>
        <dbReference type="ARBA" id="ARBA00022679"/>
    </source>
</evidence>
<reference evidence="12" key="1">
    <citation type="submission" date="2020-08" db="EMBL/GenBank/DDBJ databases">
        <title>Genome public.</title>
        <authorList>
            <person name="Liu C."/>
            <person name="Sun Q."/>
        </authorList>
    </citation>
    <scope>NUCLEOTIDE SEQUENCE</scope>
    <source>
        <strain evidence="12">BX12</strain>
    </source>
</reference>
<dbReference type="PANTHER" id="PTHR42684">
    <property type="entry name" value="ADENOSYLMETHIONINE-8-AMINO-7-OXONONANOATE AMINOTRANSFERASE"/>
    <property type="match status" value="1"/>
</dbReference>
<protein>
    <recommendedName>
        <fullName evidence="11">Adenosylmethionine-8-amino-7-oxononanoate aminotransferase</fullName>
        <ecNumber evidence="11">2.6.1.62</ecNumber>
    </recommendedName>
    <alternativeName>
        <fullName evidence="11">7,8-diamino-pelargonic acid aminotransferase</fullName>
        <shortName evidence="11">DAPA AT</shortName>
        <shortName evidence="11">DAPA aminotransferase</shortName>
    </alternativeName>
    <alternativeName>
        <fullName evidence="11">7,8-diaminononanoate synthase</fullName>
        <shortName evidence="11">DANS</shortName>
    </alternativeName>
    <alternativeName>
        <fullName evidence="11">Diaminopelargonic acid synthase</fullName>
    </alternativeName>
</protein>
<feature type="binding site" evidence="11">
    <location>
        <position position="46"/>
    </location>
    <ligand>
        <name>substrate</name>
    </ligand>
</feature>
<evidence type="ECO:0000256" key="2">
    <source>
        <dbReference type="ARBA" id="ARBA00004496"/>
    </source>
</evidence>
<keyword evidence="7 11" id="KW-0949">S-adenosyl-L-methionine</keyword>
<accession>A0A923NJK0</accession>
<evidence type="ECO:0000256" key="7">
    <source>
        <dbReference type="ARBA" id="ARBA00022691"/>
    </source>
</evidence>
<evidence type="ECO:0000313" key="13">
    <source>
        <dbReference type="Proteomes" id="UP000602647"/>
    </source>
</evidence>
<comment type="similarity">
    <text evidence="10 11">Belongs to the class-III pyridoxal-phosphate-dependent aminotransferase family. BioA subfamily.</text>
</comment>
<dbReference type="PANTHER" id="PTHR42684:SF17">
    <property type="entry name" value="ADENOSYLMETHIONINE-8-AMINO-7-OXONONANOATE AMINOTRANSFERASE"/>
    <property type="match status" value="1"/>
</dbReference>
<dbReference type="PROSITE" id="PS00600">
    <property type="entry name" value="AA_TRANSFER_CLASS_3"/>
    <property type="match status" value="1"/>
</dbReference>
<evidence type="ECO:0000256" key="9">
    <source>
        <dbReference type="ARBA" id="ARBA00022898"/>
    </source>
</evidence>
<feature type="binding site" evidence="11">
    <location>
        <position position="403"/>
    </location>
    <ligand>
        <name>substrate</name>
    </ligand>
</feature>
<dbReference type="RefSeq" id="WP_187303365.1">
    <property type="nucleotide sequence ID" value="NZ_JACRYT010000011.1"/>
</dbReference>
<dbReference type="HAMAP" id="MF_00834">
    <property type="entry name" value="BioA"/>
    <property type="match status" value="1"/>
</dbReference>
<dbReference type="InterPro" id="IPR015421">
    <property type="entry name" value="PyrdxlP-dep_Trfase_major"/>
</dbReference>
<keyword evidence="8 11" id="KW-0093">Biotin biosynthesis</keyword>
<dbReference type="GO" id="GO:0030170">
    <property type="term" value="F:pyridoxal phosphate binding"/>
    <property type="evidence" value="ECO:0007669"/>
    <property type="project" value="UniProtKB-UniRule"/>
</dbReference>
<keyword evidence="6 11" id="KW-0808">Transferase</keyword>
<evidence type="ECO:0000256" key="11">
    <source>
        <dbReference type="HAMAP-Rule" id="MF_00834"/>
    </source>
</evidence>
<dbReference type="InterPro" id="IPR005814">
    <property type="entry name" value="Aminotrans_3"/>
</dbReference>
<dbReference type="EMBL" id="JACRYT010000011">
    <property type="protein sequence ID" value="MBC6680266.1"/>
    <property type="molecule type" value="Genomic_DNA"/>
</dbReference>
<comment type="pathway">
    <text evidence="11">Cofactor biosynthesis; biotin biosynthesis; 7,8-diaminononanoate from 8-amino-7-oxononanoate (SAM route): step 1/1.</text>
</comment>
<dbReference type="Proteomes" id="UP000602647">
    <property type="component" value="Unassembled WGS sequence"/>
</dbReference>
<comment type="caution">
    <text evidence="11">Lacks conserved residue(s) required for the propagation of feature annotation.</text>
</comment>
<proteinExistence type="inferred from homology"/>
<organism evidence="12 13">
    <name type="scientific">Zhenpiania hominis</name>
    <dbReference type="NCBI Taxonomy" id="2763644"/>
    <lineage>
        <taxon>Bacteria</taxon>
        <taxon>Bacillati</taxon>
        <taxon>Bacillota</taxon>
        <taxon>Clostridia</taxon>
        <taxon>Peptostreptococcales</taxon>
        <taxon>Anaerovoracaceae</taxon>
        <taxon>Zhenpiania</taxon>
    </lineage>
</organism>
<evidence type="ECO:0000256" key="3">
    <source>
        <dbReference type="ARBA" id="ARBA00011738"/>
    </source>
</evidence>
<dbReference type="Gene3D" id="3.90.1150.10">
    <property type="entry name" value="Aspartate Aminotransferase, domain 1"/>
    <property type="match status" value="1"/>
</dbReference>
<dbReference type="InterPro" id="IPR015424">
    <property type="entry name" value="PyrdxlP-dep_Trfase"/>
</dbReference>
<dbReference type="Gene3D" id="3.40.640.10">
    <property type="entry name" value="Type I PLP-dependent aspartate aminotransferase-like (Major domain)"/>
    <property type="match status" value="1"/>
</dbReference>
<feature type="binding site" evidence="11">
    <location>
        <position position="309"/>
    </location>
    <ligand>
        <name>substrate</name>
    </ligand>
</feature>
<dbReference type="GO" id="GO:0004015">
    <property type="term" value="F:adenosylmethionine-8-amino-7-oxononanoate transaminase activity"/>
    <property type="evidence" value="ECO:0007669"/>
    <property type="project" value="UniProtKB-UniRule"/>
</dbReference>
<dbReference type="GO" id="GO:0009102">
    <property type="term" value="P:biotin biosynthetic process"/>
    <property type="evidence" value="ECO:0007669"/>
    <property type="project" value="UniProtKB-UniRule"/>
</dbReference>
<evidence type="ECO:0000256" key="8">
    <source>
        <dbReference type="ARBA" id="ARBA00022756"/>
    </source>
</evidence>
<comment type="caution">
    <text evidence="12">The sequence shown here is derived from an EMBL/GenBank/DDBJ whole genome shotgun (WGS) entry which is preliminary data.</text>
</comment>
<keyword evidence="13" id="KW-1185">Reference proteome</keyword>
<dbReference type="InterPro" id="IPR049704">
    <property type="entry name" value="Aminotrans_3_PPA_site"/>
</dbReference>
<evidence type="ECO:0000313" key="12">
    <source>
        <dbReference type="EMBL" id="MBC6680266.1"/>
    </source>
</evidence>
<dbReference type="CDD" id="cd00610">
    <property type="entry name" value="OAT_like"/>
    <property type="match status" value="1"/>
</dbReference>
<comment type="function">
    <text evidence="11">Catalyzes the transfer of the alpha-amino group from S-adenosyl-L-methionine (SAM) to 7-keto-8-aminopelargonic acid (KAPA) to form 7,8-diaminopelargonic acid (DAPA). It is the only aminotransferase known to utilize SAM as an amino donor.</text>
</comment>
<evidence type="ECO:0000256" key="1">
    <source>
        <dbReference type="ARBA" id="ARBA00001933"/>
    </source>
</evidence>
<keyword evidence="5 11" id="KW-0032">Aminotransferase</keyword>
<keyword evidence="4 11" id="KW-0963">Cytoplasm</keyword>
<comment type="subunit">
    <text evidence="3 11">Homodimer.</text>
</comment>
<feature type="modified residue" description="N6-(pyridoxal phosphate)lysine" evidence="11">
    <location>
        <position position="274"/>
    </location>
</feature>
<dbReference type="AlphaFoldDB" id="A0A923NJK0"/>
<name>A0A923NJK0_9FIRM</name>
<dbReference type="Pfam" id="PF00202">
    <property type="entry name" value="Aminotran_3"/>
    <property type="match status" value="1"/>
</dbReference>
<dbReference type="EC" id="2.6.1.62" evidence="11"/>
<dbReference type="InterPro" id="IPR005815">
    <property type="entry name" value="BioA"/>
</dbReference>
<evidence type="ECO:0000256" key="5">
    <source>
        <dbReference type="ARBA" id="ARBA00022576"/>
    </source>
</evidence>
<comment type="catalytic activity">
    <reaction evidence="11">
        <text>(8S)-8-amino-7-oxononanoate + S-adenosyl-L-methionine = S-adenosyl-4-methylsulfanyl-2-oxobutanoate + (7R,8S)-7,8-diammoniononanoate</text>
        <dbReference type="Rhea" id="RHEA:16861"/>
        <dbReference type="ChEBI" id="CHEBI:16490"/>
        <dbReference type="ChEBI" id="CHEBI:59789"/>
        <dbReference type="ChEBI" id="CHEBI:149468"/>
        <dbReference type="ChEBI" id="CHEBI:149469"/>
        <dbReference type="EC" id="2.6.1.62"/>
    </reaction>
</comment>
<sequence>MKDYIWHPCTQMKDHETFPPIVAERAKGIYIYDEAGKAYMDVISSWWCNLLGHGNPRINRAVERQLEKMEHVIFAGFTHRPAEELCERLAAVLPAGLEKFYFVDNGSSAVEVAMKMSFQYHHQKGKPEKQKFMALAGGYHGETLGALAAGGMDQYSQMFRPLLAEAVHVKGPDCYRCPYGNQRETCQAECIEKAEKAFAEHGRQATAFLLEPVLQGAAGMRIYSPIYLKKIRKLCDRYEVNLIADEIAAGFGRTGKMFACEHAGITPDFMCLSKGLTGGYLPMAITVTTKRIYDAFYADYSDGKAFLHSTTYGGHPMACAAGVEVLKLFEEEQILERMESDYLNRALRQALEGHPNIGEIRSIGLINAIELVEEGETGRPFAPEQRIGWKIAREAISRGLLLRPIGNIPYFNPPLTMTREEIDRAVEICKLSIETVQHKEKTGNYKRKNQ</sequence>
<dbReference type="GO" id="GO:0005737">
    <property type="term" value="C:cytoplasm"/>
    <property type="evidence" value="ECO:0007669"/>
    <property type="project" value="UniProtKB-SubCell"/>
</dbReference>
<gene>
    <name evidence="11 12" type="primary">bioA</name>
    <name evidence="12" type="ORF">H9L42_10510</name>
</gene>
<feature type="binding site" evidence="11">
    <location>
        <position position="245"/>
    </location>
    <ligand>
        <name>pyridoxal 5'-phosphate</name>
        <dbReference type="ChEBI" id="CHEBI:597326"/>
    </ligand>
</feature>
<dbReference type="FunFam" id="3.40.640.10:FF:000078">
    <property type="entry name" value="Adenosylmethionine-8-amino-7-oxononanoate aminotransferase"/>
    <property type="match status" value="1"/>
</dbReference>
<evidence type="ECO:0000256" key="4">
    <source>
        <dbReference type="ARBA" id="ARBA00022490"/>
    </source>
</evidence>
<feature type="binding site" evidence="11">
    <location>
        <position position="139"/>
    </location>
    <ligand>
        <name>substrate</name>
    </ligand>
</feature>
<dbReference type="SUPFAM" id="SSF53383">
    <property type="entry name" value="PLP-dependent transferases"/>
    <property type="match status" value="1"/>
</dbReference>
<evidence type="ECO:0000256" key="10">
    <source>
        <dbReference type="ARBA" id="ARBA00060970"/>
    </source>
</evidence>
<feature type="binding site" evidence="11">
    <location>
        <begin position="106"/>
        <end position="107"/>
    </location>
    <ligand>
        <name>pyridoxal 5'-phosphate</name>
        <dbReference type="ChEBI" id="CHEBI:597326"/>
    </ligand>
</feature>
<dbReference type="PIRSF" id="PIRSF000521">
    <property type="entry name" value="Transaminase_4ab_Lys_Orn"/>
    <property type="match status" value="1"/>
</dbReference>
<feature type="site" description="Participates in the substrate recognition with KAPA and in a stacking interaction with the adenine ring of SAM" evidence="11">
    <location>
        <position position="9"/>
    </location>
</feature>
<comment type="subcellular location">
    <subcellularLocation>
        <location evidence="2 11">Cytoplasm</location>
    </subcellularLocation>
</comment>
<feature type="binding site" evidence="11">
    <location>
        <position position="274"/>
    </location>
    <ligand>
        <name>substrate</name>
    </ligand>
</feature>
<dbReference type="NCBIfam" id="TIGR00508">
    <property type="entry name" value="bioA"/>
    <property type="match status" value="1"/>
</dbReference>
<keyword evidence="9 11" id="KW-0663">Pyridoxal phosphate</keyword>
<comment type="cofactor">
    <cofactor evidence="1 11">
        <name>pyridoxal 5'-phosphate</name>
        <dbReference type="ChEBI" id="CHEBI:597326"/>
    </cofactor>
</comment>
<dbReference type="InterPro" id="IPR015422">
    <property type="entry name" value="PyrdxlP-dep_Trfase_small"/>
</dbReference>